<sequence length="56" mass="6277">MLLPPFPEERTSKWGSHFLLKVHQFDLGHLNGSCKSMIGSEYLAPSKSFNIACRGL</sequence>
<protein>
    <submittedName>
        <fullName evidence="1">Uncharacterized protein</fullName>
    </submittedName>
</protein>
<name>A0A0E9V780_ANGAN</name>
<dbReference type="AlphaFoldDB" id="A0A0E9V780"/>
<dbReference type="EMBL" id="GBXM01034680">
    <property type="protein sequence ID" value="JAH73897.1"/>
    <property type="molecule type" value="Transcribed_RNA"/>
</dbReference>
<proteinExistence type="predicted"/>
<reference evidence="1" key="1">
    <citation type="submission" date="2014-11" db="EMBL/GenBank/DDBJ databases">
        <authorList>
            <person name="Amaro Gonzalez C."/>
        </authorList>
    </citation>
    <scope>NUCLEOTIDE SEQUENCE</scope>
</reference>
<reference evidence="1" key="2">
    <citation type="journal article" date="2015" name="Fish Shellfish Immunol.">
        <title>Early steps in the European eel (Anguilla anguilla)-Vibrio vulnificus interaction in the gills: Role of the RtxA13 toxin.</title>
        <authorList>
            <person name="Callol A."/>
            <person name="Pajuelo D."/>
            <person name="Ebbesson L."/>
            <person name="Teles M."/>
            <person name="MacKenzie S."/>
            <person name="Amaro C."/>
        </authorList>
    </citation>
    <scope>NUCLEOTIDE SEQUENCE</scope>
</reference>
<accession>A0A0E9V780</accession>
<organism evidence="1">
    <name type="scientific">Anguilla anguilla</name>
    <name type="common">European freshwater eel</name>
    <name type="synonym">Muraena anguilla</name>
    <dbReference type="NCBI Taxonomy" id="7936"/>
    <lineage>
        <taxon>Eukaryota</taxon>
        <taxon>Metazoa</taxon>
        <taxon>Chordata</taxon>
        <taxon>Craniata</taxon>
        <taxon>Vertebrata</taxon>
        <taxon>Euteleostomi</taxon>
        <taxon>Actinopterygii</taxon>
        <taxon>Neopterygii</taxon>
        <taxon>Teleostei</taxon>
        <taxon>Anguilliformes</taxon>
        <taxon>Anguillidae</taxon>
        <taxon>Anguilla</taxon>
    </lineage>
</organism>
<evidence type="ECO:0000313" key="1">
    <source>
        <dbReference type="EMBL" id="JAH73897.1"/>
    </source>
</evidence>